<evidence type="ECO:0000256" key="1">
    <source>
        <dbReference type="SAM" id="MobiDB-lite"/>
    </source>
</evidence>
<keyword evidence="3" id="KW-1185">Reference proteome</keyword>
<proteinExistence type="predicted"/>
<dbReference type="InParanoid" id="F4R7C8"/>
<dbReference type="RefSeq" id="XP_007404927.1">
    <property type="nucleotide sequence ID" value="XM_007404865.1"/>
</dbReference>
<name>F4R7C8_MELLP</name>
<evidence type="ECO:0000313" key="2">
    <source>
        <dbReference type="EMBL" id="EGG11292.1"/>
    </source>
</evidence>
<dbReference type="Proteomes" id="UP000001072">
    <property type="component" value="Unassembled WGS sequence"/>
</dbReference>
<reference evidence="3" key="1">
    <citation type="journal article" date="2011" name="Proc. Natl. Acad. Sci. U.S.A.">
        <title>Obligate biotrophy features unraveled by the genomic analysis of rust fungi.</title>
        <authorList>
            <person name="Duplessis S."/>
            <person name="Cuomo C.A."/>
            <person name="Lin Y.-C."/>
            <person name="Aerts A."/>
            <person name="Tisserant E."/>
            <person name="Veneault-Fourrey C."/>
            <person name="Joly D.L."/>
            <person name="Hacquard S."/>
            <person name="Amselem J."/>
            <person name="Cantarel B.L."/>
            <person name="Chiu R."/>
            <person name="Coutinho P.M."/>
            <person name="Feau N."/>
            <person name="Field M."/>
            <person name="Frey P."/>
            <person name="Gelhaye E."/>
            <person name="Goldberg J."/>
            <person name="Grabherr M.G."/>
            <person name="Kodira C.D."/>
            <person name="Kohler A."/>
            <person name="Kuees U."/>
            <person name="Lindquist E.A."/>
            <person name="Lucas S.M."/>
            <person name="Mago R."/>
            <person name="Mauceli E."/>
            <person name="Morin E."/>
            <person name="Murat C."/>
            <person name="Pangilinan J.L."/>
            <person name="Park R."/>
            <person name="Pearson M."/>
            <person name="Quesneville H."/>
            <person name="Rouhier N."/>
            <person name="Sakthikumar S."/>
            <person name="Salamov A.A."/>
            <person name="Schmutz J."/>
            <person name="Selles B."/>
            <person name="Shapiro H."/>
            <person name="Tanguay P."/>
            <person name="Tuskan G.A."/>
            <person name="Henrissat B."/>
            <person name="Van de Peer Y."/>
            <person name="Rouze P."/>
            <person name="Ellis J.G."/>
            <person name="Dodds P.N."/>
            <person name="Schein J.E."/>
            <person name="Zhong S."/>
            <person name="Hamelin R.C."/>
            <person name="Grigoriev I.V."/>
            <person name="Szabo L.J."/>
            <person name="Martin F."/>
        </authorList>
    </citation>
    <scope>NUCLEOTIDE SEQUENCE [LARGE SCALE GENOMIC DNA]</scope>
    <source>
        <strain evidence="3">98AG31 / pathotype 3-4-7</strain>
    </source>
</reference>
<dbReference type="GeneID" id="18931622"/>
<dbReference type="AlphaFoldDB" id="F4R7C8"/>
<feature type="region of interest" description="Disordered" evidence="1">
    <location>
        <begin position="1"/>
        <end position="130"/>
    </location>
</feature>
<feature type="compositionally biased region" description="Polar residues" evidence="1">
    <location>
        <begin position="9"/>
        <end position="24"/>
    </location>
</feature>
<evidence type="ECO:0000313" key="3">
    <source>
        <dbReference type="Proteomes" id="UP000001072"/>
    </source>
</evidence>
<protein>
    <submittedName>
        <fullName evidence="2">Uncharacterized protein</fullName>
    </submittedName>
</protein>
<dbReference type="KEGG" id="mlr:MELLADRAFT_70740"/>
<dbReference type="VEuPathDB" id="FungiDB:MELLADRAFT_70740"/>
<sequence length="143" mass="15413">MYPPPRLESQPSYPNSSEASNYGSHENRARIESLEGLNAGDSVKIISPPMNSDPTTPFPSPPTQVEINPTPKESFEYKSHGNRDQMQSLKGSSGGNSANMTSPLKNSGPMTPCTSPPTQVGVDDGRSGVGGEELFWNYIRAEK</sequence>
<gene>
    <name evidence="2" type="ORF">MELLADRAFT_70740</name>
</gene>
<feature type="compositionally biased region" description="Polar residues" evidence="1">
    <location>
        <begin position="84"/>
        <end position="118"/>
    </location>
</feature>
<accession>F4R7C8</accession>
<organism evidence="3">
    <name type="scientific">Melampsora larici-populina (strain 98AG31 / pathotype 3-4-7)</name>
    <name type="common">Poplar leaf rust fungus</name>
    <dbReference type="NCBI Taxonomy" id="747676"/>
    <lineage>
        <taxon>Eukaryota</taxon>
        <taxon>Fungi</taxon>
        <taxon>Dikarya</taxon>
        <taxon>Basidiomycota</taxon>
        <taxon>Pucciniomycotina</taxon>
        <taxon>Pucciniomycetes</taxon>
        <taxon>Pucciniales</taxon>
        <taxon>Melampsoraceae</taxon>
        <taxon>Melampsora</taxon>
    </lineage>
</organism>
<dbReference type="HOGENOM" id="CLU_1806590_0_0_1"/>
<feature type="compositionally biased region" description="Basic and acidic residues" evidence="1">
    <location>
        <begin position="73"/>
        <end position="83"/>
    </location>
</feature>
<dbReference type="EMBL" id="GL883092">
    <property type="protein sequence ID" value="EGG11292.1"/>
    <property type="molecule type" value="Genomic_DNA"/>
</dbReference>